<accession>A0A0G4HJZ1</accession>
<name>A0A0G4HJZ1_9ALVE</name>
<feature type="compositionally biased region" description="Acidic residues" evidence="4">
    <location>
        <begin position="542"/>
        <end position="551"/>
    </location>
</feature>
<dbReference type="EMBL" id="CDMZ01002907">
    <property type="protein sequence ID" value="CEM44361.1"/>
    <property type="molecule type" value="Genomic_DNA"/>
</dbReference>
<dbReference type="Pfam" id="PF12796">
    <property type="entry name" value="Ank_2"/>
    <property type="match status" value="1"/>
</dbReference>
<evidence type="ECO:0000313" key="5">
    <source>
        <dbReference type="EMBL" id="CEM44361.1"/>
    </source>
</evidence>
<dbReference type="PhylomeDB" id="A0A0G4HJZ1"/>
<dbReference type="PANTHER" id="PTHR24189">
    <property type="entry name" value="MYOTROPHIN"/>
    <property type="match status" value="1"/>
</dbReference>
<feature type="region of interest" description="Disordered" evidence="4">
    <location>
        <begin position="182"/>
        <end position="201"/>
    </location>
</feature>
<dbReference type="SUPFAM" id="SSF48403">
    <property type="entry name" value="Ankyrin repeat"/>
    <property type="match status" value="1"/>
</dbReference>
<dbReference type="AlphaFoldDB" id="A0A0G4HJZ1"/>
<feature type="repeat" description="ANK" evidence="3">
    <location>
        <begin position="274"/>
        <end position="306"/>
    </location>
</feature>
<feature type="compositionally biased region" description="Basic and acidic residues" evidence="4">
    <location>
        <begin position="61"/>
        <end position="70"/>
    </location>
</feature>
<dbReference type="Pfam" id="PF13637">
    <property type="entry name" value="Ank_4"/>
    <property type="match status" value="1"/>
</dbReference>
<feature type="repeat" description="ANK" evidence="3">
    <location>
        <begin position="392"/>
        <end position="424"/>
    </location>
</feature>
<dbReference type="InterPro" id="IPR002110">
    <property type="entry name" value="Ankyrin_rpt"/>
</dbReference>
<evidence type="ECO:0000256" key="4">
    <source>
        <dbReference type="SAM" id="MobiDB-lite"/>
    </source>
</evidence>
<sequence length="577" mass="61629">MNRSAATLAPVLRDLDGLEEKLLGAVAAVRQTKEVLRSLKFPAENNNKKIAPQTEPVLKSAKPEESHEETQTLSVTSPPAEEAAALSRLHQSAVSLTKSLHTELGEILRWNFYFDLSELLQGGVGSVLSSFQAVSSETVCAALSRFLSEGNKDDLEILLKVGADVNGPVDGKPPLIRAVSTFTSDSESASHPQQKTGSTTPLTLRERQAEAVGMLVEAGADVGVVEAERKETALHFVCCLCSSEKEDPETERETEELVKFLISRGANVNAEAKKGARPIHAAARFGTAKLIDLLVARGADLKAKDKNGNGVLFYAAAGDNKKSAEHLMNLGVDVNDENEVGCTCLLYTFGRRVDVDVGPLSEWVPAVPPDHAGLADLFVSRGGDVNGWDEEYSSPLLHQASFWGASGVVRVLLENGVDLDMVDENGNTALHDVGCHPFEEGGPAGPGGVRVLPYWGKSLRRGFYVKLLESRLEIGRLLVSFGVSANLLNNFGHTALSVATVGGLQGLRGGREIVSFLRSVTTQTAEETAQSQEESDGSASESESDDEEGEGSESSSESGSESEEEEGEEEAEEGEEE</sequence>
<feature type="compositionally biased region" description="Low complexity" evidence="4">
    <location>
        <begin position="524"/>
        <end position="541"/>
    </location>
</feature>
<feature type="region of interest" description="Disordered" evidence="4">
    <location>
        <begin position="47"/>
        <end position="78"/>
    </location>
</feature>
<evidence type="ECO:0000256" key="3">
    <source>
        <dbReference type="PROSITE-ProRule" id="PRU00023"/>
    </source>
</evidence>
<dbReference type="VEuPathDB" id="CryptoDB:Cvel_28295"/>
<dbReference type="SMART" id="SM00248">
    <property type="entry name" value="ANK"/>
    <property type="match status" value="5"/>
</dbReference>
<dbReference type="PANTHER" id="PTHR24189:SF50">
    <property type="entry name" value="ANKYRIN REPEAT AND SOCS BOX PROTEIN 2"/>
    <property type="match status" value="1"/>
</dbReference>
<proteinExistence type="predicted"/>
<evidence type="ECO:0000256" key="2">
    <source>
        <dbReference type="ARBA" id="ARBA00023043"/>
    </source>
</evidence>
<feature type="region of interest" description="Disordered" evidence="4">
    <location>
        <begin position="524"/>
        <end position="577"/>
    </location>
</feature>
<gene>
    <name evidence="5" type="ORF">Cvel_28295.t1.CR1</name>
</gene>
<protein>
    <submittedName>
        <fullName evidence="5">Uncharacterized protein</fullName>
    </submittedName>
</protein>
<reference evidence="5" key="1">
    <citation type="submission" date="2014-11" db="EMBL/GenBank/DDBJ databases">
        <authorList>
            <person name="Otto D Thomas"/>
            <person name="Naeem Raeece"/>
        </authorList>
    </citation>
    <scope>NUCLEOTIDE SEQUENCE</scope>
</reference>
<dbReference type="InterPro" id="IPR050745">
    <property type="entry name" value="Multifunctional_regulatory"/>
</dbReference>
<organism evidence="5">
    <name type="scientific">Chromera velia CCMP2878</name>
    <dbReference type="NCBI Taxonomy" id="1169474"/>
    <lineage>
        <taxon>Eukaryota</taxon>
        <taxon>Sar</taxon>
        <taxon>Alveolata</taxon>
        <taxon>Colpodellida</taxon>
        <taxon>Chromeraceae</taxon>
        <taxon>Chromera</taxon>
    </lineage>
</organism>
<dbReference type="PROSITE" id="PS50088">
    <property type="entry name" value="ANK_REPEAT"/>
    <property type="match status" value="2"/>
</dbReference>
<evidence type="ECO:0000256" key="1">
    <source>
        <dbReference type="ARBA" id="ARBA00022737"/>
    </source>
</evidence>
<keyword evidence="1" id="KW-0677">Repeat</keyword>
<dbReference type="PROSITE" id="PS50297">
    <property type="entry name" value="ANK_REP_REGION"/>
    <property type="match status" value="1"/>
</dbReference>
<keyword evidence="2 3" id="KW-0040">ANK repeat</keyword>
<dbReference type="InterPro" id="IPR036770">
    <property type="entry name" value="Ankyrin_rpt-contain_sf"/>
</dbReference>
<dbReference type="Gene3D" id="1.25.40.20">
    <property type="entry name" value="Ankyrin repeat-containing domain"/>
    <property type="match status" value="2"/>
</dbReference>
<feature type="compositionally biased region" description="Acidic residues" evidence="4">
    <location>
        <begin position="560"/>
        <end position="577"/>
    </location>
</feature>